<evidence type="ECO:0000313" key="2">
    <source>
        <dbReference type="EMBL" id="KAJ7357803.1"/>
    </source>
</evidence>
<dbReference type="SMART" id="SM00209">
    <property type="entry name" value="TSP1"/>
    <property type="match status" value="17"/>
</dbReference>
<dbReference type="CDD" id="cd01450">
    <property type="entry name" value="vWFA_subfamily_ECM"/>
    <property type="match status" value="2"/>
</dbReference>
<gene>
    <name evidence="2" type="ORF">OS493_023283</name>
</gene>
<sequence length="1524" mass="169498">MIFFQPNISSNTAKQKLIIIKSKISMGPLVDELGLFLMLICFAAYNCRYVTCDYAQWGAWSATCGVGMKRTRILSKVNENYIKKQGGCSGLKVTCGRLESETKTTNCPCVSLTCSWNSWGSWSSTCGRMSRQRTIKVTSTIIHRPNCDGLQKSCPKPEVQSLYVSCCKGELGILMDESGSIDAADFIREKNFIKNLADGFTNFGPNGMQMAVISYSTNAKLDIKLNKYSNKIHFINAVNGISQYKGWTYTYKALNIAKNELFQSSNGARPGVSKILVVLTDGASTGGEKTLRVPLENLKQSYVNIFTIGIGNNINKRELEMMATTPVNEHVFYVRDMQELQTLLTRIGESACKKYKCKYVTCDYSVWSSWSTSCGNGMKRKRTLTKQNEHIQEQQGGCSGLTTTCGKEKVETKNSMCPCKYVTCSWNSWGSWSATCGQITRQRTTKVTQHVVNRPNCNGLQTTCPAPTVQSESTFISCCKVELGVMMDESGSVSSVDFTREKDFVAALANSFSNFGPNGVQMGVITFSTSAYLDIKLNKHSTKDSFMAAVRKIKQNGGWTYTDKALKLAKTGLFQTSNGARPGVTKMLLIITDGASSGKLPSLQTPVEDLRKMRVNIFSVGVGNNLNHAELKFMASEPKDSHQFSVHNMAQLPNLLHTLTKSSCQAFRCKYVTCDYSVWSSWSTSCGNGMKRKRTLTKQNEHMIEQQGGCSGLKTSCDKDDELETKDTDCQCKYVTCSWNDWSTWSVTCGVSTRQRTSKVTDHVINKPSCSGLQTSCPKPELERKTTNCPCKSVKCTWKAWTDWSATCGLAQRARSIQTTQVVVQQPDCSGLPQTCTQPPEKETRKTMCTCQTVQCAWSKWSDWSATCGAAKRTRTIQSSQITVQKENCDGLPQSCPQPPESEHKTTDCACRTVSCKWEEWSSWSTSCGVGMRTRDIQETVITVNKPSCVGLPQKCNEKPQSESREVKCACPTVECRWNVWSAWSATCGSATRQRTIKTIKTTVQKLKCEGLPQTCPQPPQTESQTTNCKCKTVNCEWALWSSWSTSCGVGIRTRHIEETVVEVFKPDCSGLPQTCTQQPENDARELKCSCPTVNCKWKQWTDWSATCGKATRSRTIETIKTTVQKLKCEGLPQTCPQPPQTESKSTNCKCKTVNCEWALWSSWSTSCGVGTRTRHIEGTVVEVFKPDCSGLPQTCTQQPENDARELKCSCPTVNCKWKQWTDWSATCGKATRSRTIETIKTTVQKLKCEGLPQTCPQPPQTESQTTNCKCKTVNCEWALWSSWSTTCGVGTRTRHIEETAVEVFKPDCSGLPQTCPQPQESDARDVKCDCQTVNCKRSEWEAWSTTCGRATRKRTITTEQIVVQQSSCDGLPQSCPSGPETETRKSMCTCQSVACTWGSWGKWSAECGAVNRTRHIEEKQTTVQAESCDGVPKKCTQQPETENNQLPECEECYTVECSYNPWSSWSATCGKAFRRRIQLIKEIELLLPSCDGLPLECFGDEVQEENRATPLCPTTQPPPKPTT</sequence>
<evidence type="ECO:0000259" key="1">
    <source>
        <dbReference type="PROSITE" id="PS50234"/>
    </source>
</evidence>
<reference evidence="2" key="1">
    <citation type="submission" date="2023-01" db="EMBL/GenBank/DDBJ databases">
        <title>Genome assembly of the deep-sea coral Lophelia pertusa.</title>
        <authorList>
            <person name="Herrera S."/>
            <person name="Cordes E."/>
        </authorList>
    </citation>
    <scope>NUCLEOTIDE SEQUENCE</scope>
    <source>
        <strain evidence="2">USNM1676648</strain>
        <tissue evidence="2">Polyp</tissue>
    </source>
</reference>
<dbReference type="PANTHER" id="PTHR24020:SF84">
    <property type="entry name" value="VWFA DOMAIN-CONTAINING PROTEIN"/>
    <property type="match status" value="1"/>
</dbReference>
<dbReference type="SMART" id="SM00327">
    <property type="entry name" value="VWA"/>
    <property type="match status" value="2"/>
</dbReference>
<dbReference type="InterPro" id="IPR000884">
    <property type="entry name" value="TSP1_rpt"/>
</dbReference>
<keyword evidence="3" id="KW-1185">Reference proteome</keyword>
<dbReference type="PANTHER" id="PTHR24020">
    <property type="entry name" value="COLLAGEN ALPHA"/>
    <property type="match status" value="1"/>
</dbReference>
<accession>A0A9W9YNK6</accession>
<dbReference type="InterPro" id="IPR050525">
    <property type="entry name" value="ECM_Assembly_Org"/>
</dbReference>
<organism evidence="2 3">
    <name type="scientific">Desmophyllum pertusum</name>
    <dbReference type="NCBI Taxonomy" id="174260"/>
    <lineage>
        <taxon>Eukaryota</taxon>
        <taxon>Metazoa</taxon>
        <taxon>Cnidaria</taxon>
        <taxon>Anthozoa</taxon>
        <taxon>Hexacorallia</taxon>
        <taxon>Scleractinia</taxon>
        <taxon>Caryophylliina</taxon>
        <taxon>Caryophylliidae</taxon>
        <taxon>Desmophyllum</taxon>
    </lineage>
</organism>
<dbReference type="EMBL" id="MU827318">
    <property type="protein sequence ID" value="KAJ7357803.1"/>
    <property type="molecule type" value="Genomic_DNA"/>
</dbReference>
<dbReference type="Pfam" id="PF00092">
    <property type="entry name" value="VWA"/>
    <property type="match status" value="2"/>
</dbReference>
<feature type="domain" description="VWFA" evidence="1">
    <location>
        <begin position="170"/>
        <end position="347"/>
    </location>
</feature>
<feature type="domain" description="VWFA" evidence="1">
    <location>
        <begin position="482"/>
        <end position="659"/>
    </location>
</feature>
<dbReference type="PROSITE" id="PS50234">
    <property type="entry name" value="VWFA"/>
    <property type="match status" value="2"/>
</dbReference>
<protein>
    <recommendedName>
        <fullName evidence="1">VWFA domain-containing protein</fullName>
    </recommendedName>
</protein>
<name>A0A9W9YNK6_9CNID</name>
<dbReference type="InterPro" id="IPR002035">
    <property type="entry name" value="VWF_A"/>
</dbReference>
<dbReference type="InterPro" id="IPR036465">
    <property type="entry name" value="vWFA_dom_sf"/>
</dbReference>
<dbReference type="PROSITE" id="PS50092">
    <property type="entry name" value="TSP1"/>
    <property type="match status" value="1"/>
</dbReference>
<dbReference type="Proteomes" id="UP001163046">
    <property type="component" value="Unassembled WGS sequence"/>
</dbReference>
<dbReference type="SUPFAM" id="SSF53300">
    <property type="entry name" value="vWA-like"/>
    <property type="match status" value="2"/>
</dbReference>
<evidence type="ECO:0000313" key="3">
    <source>
        <dbReference type="Proteomes" id="UP001163046"/>
    </source>
</evidence>
<proteinExistence type="predicted"/>
<dbReference type="OrthoDB" id="5317514at2759"/>
<dbReference type="Gene3D" id="3.40.50.410">
    <property type="entry name" value="von Willebrand factor, type A domain"/>
    <property type="match status" value="2"/>
</dbReference>
<comment type="caution">
    <text evidence="2">The sequence shown here is derived from an EMBL/GenBank/DDBJ whole genome shotgun (WGS) entry which is preliminary data.</text>
</comment>